<protein>
    <recommendedName>
        <fullName evidence="3">F-box domain-containing protein</fullName>
    </recommendedName>
</protein>
<evidence type="ECO:0000313" key="2">
    <source>
        <dbReference type="Proteomes" id="UP001465976"/>
    </source>
</evidence>
<dbReference type="Gene3D" id="1.20.1280.50">
    <property type="match status" value="1"/>
</dbReference>
<sequence>MSTTANDIISTILQHDPTIAAIVDFVDTTVIQEYPTPPDQQKAIEKHLQDGRKQLGDYANTLTRLHDAIKAIEDRRAKLFAAVERLTRMTLVIHQLPPEILTKIFILRWEAESATPGDGSAVRASLTLSHVCSKWRQITMQLPKLWSCQGISLADFKNELTLLEKKLRLVQLLHERSGQTPLRISFRFPEERNIAPAAELVLGELRRSSNRWEEAFFTLQDTLHLELPRDLQSLHTLAIDALHNSPGALFANMFAGGLTVPSGIAFPHLRSLNLKMGDRDIRSILRLMHVHTLERLSVHGATEIVTMFQVLDYFRNLTFLKYELPTSMIPLDGNPRSYSLESLTLSFMHTPESLGIVLQGLNLPRLRSLSVARFRIFRYLGAAGYGRDTPQDDSLDRAVVNFLNRSNPSLTSLTLHPIPFQDFDTLDQVLSMLPLLTNLVLHGSPSMLQSTIERMTVEDTFGSAIIGPQVESLELGFTSRRDEYESDMRVAGLVQSRWRFGGEEGKVKKLKKFTLVCYGKQLLPSERESLLALQSEGLELSIQVEQEPRFR</sequence>
<keyword evidence="2" id="KW-1185">Reference proteome</keyword>
<proteinExistence type="predicted"/>
<dbReference type="Proteomes" id="UP001465976">
    <property type="component" value="Unassembled WGS sequence"/>
</dbReference>
<evidence type="ECO:0008006" key="3">
    <source>
        <dbReference type="Google" id="ProtNLM"/>
    </source>
</evidence>
<evidence type="ECO:0000313" key="1">
    <source>
        <dbReference type="EMBL" id="KAL0578585.1"/>
    </source>
</evidence>
<organism evidence="1 2">
    <name type="scientific">Marasmius crinis-equi</name>
    <dbReference type="NCBI Taxonomy" id="585013"/>
    <lineage>
        <taxon>Eukaryota</taxon>
        <taxon>Fungi</taxon>
        <taxon>Dikarya</taxon>
        <taxon>Basidiomycota</taxon>
        <taxon>Agaricomycotina</taxon>
        <taxon>Agaricomycetes</taxon>
        <taxon>Agaricomycetidae</taxon>
        <taxon>Agaricales</taxon>
        <taxon>Marasmiineae</taxon>
        <taxon>Marasmiaceae</taxon>
        <taxon>Marasmius</taxon>
    </lineage>
</organism>
<gene>
    <name evidence="1" type="ORF">V5O48_003435</name>
</gene>
<comment type="caution">
    <text evidence="1">The sequence shown here is derived from an EMBL/GenBank/DDBJ whole genome shotgun (WGS) entry which is preliminary data.</text>
</comment>
<dbReference type="EMBL" id="JBAHYK010000093">
    <property type="protein sequence ID" value="KAL0578585.1"/>
    <property type="molecule type" value="Genomic_DNA"/>
</dbReference>
<dbReference type="Gene3D" id="3.80.10.10">
    <property type="entry name" value="Ribonuclease Inhibitor"/>
    <property type="match status" value="1"/>
</dbReference>
<dbReference type="SUPFAM" id="SSF52047">
    <property type="entry name" value="RNI-like"/>
    <property type="match status" value="1"/>
</dbReference>
<name>A0ABR3FTZ7_9AGAR</name>
<reference evidence="1 2" key="1">
    <citation type="submission" date="2024-02" db="EMBL/GenBank/DDBJ databases">
        <title>A draft genome for the cacao thread blight pathogen Marasmius crinis-equi.</title>
        <authorList>
            <person name="Cohen S.P."/>
            <person name="Baruah I.K."/>
            <person name="Amoako-Attah I."/>
            <person name="Bukari Y."/>
            <person name="Meinhardt L.W."/>
            <person name="Bailey B.A."/>
        </authorList>
    </citation>
    <scope>NUCLEOTIDE SEQUENCE [LARGE SCALE GENOMIC DNA]</scope>
    <source>
        <strain evidence="1 2">GH-76</strain>
    </source>
</reference>
<dbReference type="InterPro" id="IPR032675">
    <property type="entry name" value="LRR_dom_sf"/>
</dbReference>
<accession>A0ABR3FTZ7</accession>